<dbReference type="EMBL" id="MJFZ01000855">
    <property type="protein sequence ID" value="RAW24646.1"/>
    <property type="molecule type" value="Genomic_DNA"/>
</dbReference>
<evidence type="ECO:0000313" key="2">
    <source>
        <dbReference type="EMBL" id="KAG2895017.1"/>
    </source>
</evidence>
<dbReference type="AlphaFoldDB" id="A0A329RLT2"/>
<dbReference type="Proteomes" id="UP000251314">
    <property type="component" value="Unassembled WGS sequence"/>
</dbReference>
<reference evidence="1" key="2">
    <citation type="submission" date="2018-10" db="EMBL/GenBank/DDBJ databases">
        <title>Effector identification in a new, highly contiguous assembly of the strawberry crown rot pathogen Phytophthora cactorum.</title>
        <authorList>
            <person name="Armitage A.D."/>
            <person name="Nellist C.F."/>
            <person name="Bates H."/>
            <person name="Vickerstaff R.J."/>
            <person name="Harrison R.J."/>
        </authorList>
    </citation>
    <scope>NUCLEOTIDE SEQUENCE</scope>
    <source>
        <strain evidence="1">15-7</strain>
        <strain evidence="2">4032</strain>
        <strain evidence="3">4040</strain>
        <strain evidence="4">P415</strain>
        <strain evidence="5">P421</strain>
    </source>
</reference>
<proteinExistence type="predicted"/>
<reference evidence="6 7" key="1">
    <citation type="submission" date="2018-01" db="EMBL/GenBank/DDBJ databases">
        <title>Draft genome of the strawberry crown rot pathogen Phytophthora cactorum.</title>
        <authorList>
            <person name="Armitage A.D."/>
            <person name="Lysoe E."/>
            <person name="Nellist C.F."/>
            <person name="Harrison R.J."/>
            <person name="Brurberg M.B."/>
        </authorList>
    </citation>
    <scope>NUCLEOTIDE SEQUENCE [LARGE SCALE GENOMIC DNA]</scope>
    <source>
        <strain evidence="6 7">10300</strain>
    </source>
</reference>
<dbReference type="OrthoDB" id="97124at2759"/>
<dbReference type="EMBL" id="RCMK01000821">
    <property type="protein sequence ID" value="KAG2911298.1"/>
    <property type="molecule type" value="Genomic_DNA"/>
</dbReference>
<comment type="caution">
    <text evidence="6">The sequence shown here is derived from an EMBL/GenBank/DDBJ whole genome shotgun (WGS) entry which is preliminary data.</text>
</comment>
<evidence type="ECO:0000313" key="1">
    <source>
        <dbReference type="EMBL" id="KAG2846452.1"/>
    </source>
</evidence>
<dbReference type="Proteomes" id="UP000760860">
    <property type="component" value="Unassembled WGS sequence"/>
</dbReference>
<evidence type="ECO:0000313" key="7">
    <source>
        <dbReference type="Proteomes" id="UP000251314"/>
    </source>
</evidence>
<sequence>MPKRIPLRELAIAAEAADAEANLEGLKSFDIAKSNALVCTVCTHAVAPHKMRYRLLKCSSEACSTDTDVDCGWRGKLFICLITNRASIYDNGVHTTVVSSPNKKMKLTGA</sequence>
<evidence type="ECO:0000313" key="6">
    <source>
        <dbReference type="EMBL" id="RAW24646.1"/>
    </source>
</evidence>
<evidence type="ECO:0000313" key="5">
    <source>
        <dbReference type="EMBL" id="KAG3212210.1"/>
    </source>
</evidence>
<evidence type="ECO:0000313" key="3">
    <source>
        <dbReference type="EMBL" id="KAG2911298.1"/>
    </source>
</evidence>
<dbReference type="EMBL" id="RCMG01000810">
    <property type="protein sequence ID" value="KAG2846452.1"/>
    <property type="molecule type" value="Genomic_DNA"/>
</dbReference>
<gene>
    <name evidence="6" type="ORF">PC110_g18930</name>
    <name evidence="1" type="ORF">PC113_g17965</name>
    <name evidence="2" type="ORF">PC115_g17987</name>
    <name evidence="3" type="ORF">PC117_g19209</name>
    <name evidence="4" type="ORF">PC118_g18411</name>
    <name evidence="5" type="ORF">PC129_g16829</name>
</gene>
<dbReference type="EMBL" id="RCML01000910">
    <property type="protein sequence ID" value="KAG2967740.1"/>
    <property type="molecule type" value="Genomic_DNA"/>
</dbReference>
<dbReference type="Proteomes" id="UP000697107">
    <property type="component" value="Unassembled WGS sequence"/>
</dbReference>
<name>A0A329RLT2_9STRA</name>
<dbReference type="EMBL" id="RCMI01000895">
    <property type="protein sequence ID" value="KAG2895017.1"/>
    <property type="molecule type" value="Genomic_DNA"/>
</dbReference>
<protein>
    <submittedName>
        <fullName evidence="6">Uncharacterized protein</fullName>
    </submittedName>
</protein>
<accession>A0A329RLT2</accession>
<dbReference type="Proteomes" id="UP000774804">
    <property type="component" value="Unassembled WGS sequence"/>
</dbReference>
<evidence type="ECO:0000313" key="4">
    <source>
        <dbReference type="EMBL" id="KAG2967740.1"/>
    </source>
</evidence>
<dbReference type="Proteomes" id="UP000735874">
    <property type="component" value="Unassembled WGS sequence"/>
</dbReference>
<organism evidence="6 7">
    <name type="scientific">Phytophthora cactorum</name>
    <dbReference type="NCBI Taxonomy" id="29920"/>
    <lineage>
        <taxon>Eukaryota</taxon>
        <taxon>Sar</taxon>
        <taxon>Stramenopiles</taxon>
        <taxon>Oomycota</taxon>
        <taxon>Peronosporomycetes</taxon>
        <taxon>Peronosporales</taxon>
        <taxon>Peronosporaceae</taxon>
        <taxon>Phytophthora</taxon>
    </lineage>
</organism>
<dbReference type="VEuPathDB" id="FungiDB:PC110_g18930"/>
<dbReference type="EMBL" id="RCMV01000865">
    <property type="protein sequence ID" value="KAG3212210.1"/>
    <property type="molecule type" value="Genomic_DNA"/>
</dbReference>
<dbReference type="Proteomes" id="UP000736787">
    <property type="component" value="Unassembled WGS sequence"/>
</dbReference>
<keyword evidence="7" id="KW-1185">Reference proteome</keyword>